<dbReference type="OrthoDB" id="9783488at2"/>
<evidence type="ECO:0000313" key="8">
    <source>
        <dbReference type="EMBL" id="GET23561.1"/>
    </source>
</evidence>
<dbReference type="InterPro" id="IPR024370">
    <property type="entry name" value="PBP_domain"/>
</dbReference>
<protein>
    <recommendedName>
        <fullName evidence="6">Phosphate-binding protein</fullName>
    </recommendedName>
</protein>
<keyword evidence="5 6" id="KW-0592">Phosphate transport</keyword>
<dbReference type="PANTHER" id="PTHR42996">
    <property type="entry name" value="PHOSPHATE-BINDING PROTEIN PSTS"/>
    <property type="match status" value="1"/>
</dbReference>
<dbReference type="Proteomes" id="UP000396862">
    <property type="component" value="Unassembled WGS sequence"/>
</dbReference>
<proteinExistence type="inferred from homology"/>
<evidence type="ECO:0000313" key="10">
    <source>
        <dbReference type="Proteomes" id="UP000240621"/>
    </source>
</evidence>
<organism evidence="9 10">
    <name type="scientific">Prolixibacter denitrificans</name>
    <dbReference type="NCBI Taxonomy" id="1541063"/>
    <lineage>
        <taxon>Bacteria</taxon>
        <taxon>Pseudomonadati</taxon>
        <taxon>Bacteroidota</taxon>
        <taxon>Bacteroidia</taxon>
        <taxon>Marinilabiliales</taxon>
        <taxon>Prolixibacteraceae</taxon>
        <taxon>Prolixibacter</taxon>
    </lineage>
</organism>
<evidence type="ECO:0000259" key="7">
    <source>
        <dbReference type="Pfam" id="PF12849"/>
    </source>
</evidence>
<reference evidence="9 10" key="1">
    <citation type="submission" date="2018-03" db="EMBL/GenBank/DDBJ databases">
        <title>Genomic Encyclopedia of Archaeal and Bacterial Type Strains, Phase II (KMG-II): from individual species to whole genera.</title>
        <authorList>
            <person name="Goeker M."/>
        </authorList>
    </citation>
    <scope>NUCLEOTIDE SEQUENCE [LARGE SCALE GENOMIC DNA]</scope>
    <source>
        <strain evidence="9 10">DSM 27267</strain>
    </source>
</reference>
<accession>A0A2P8CGG6</accession>
<dbReference type="NCBIfam" id="TIGR00975">
    <property type="entry name" value="3a0107s03"/>
    <property type="match status" value="1"/>
</dbReference>
<dbReference type="GO" id="GO:0043190">
    <property type="term" value="C:ATP-binding cassette (ABC) transporter complex"/>
    <property type="evidence" value="ECO:0007669"/>
    <property type="project" value="InterPro"/>
</dbReference>
<reference evidence="8 11" key="2">
    <citation type="submission" date="2019-10" db="EMBL/GenBank/DDBJ databases">
        <title>Prolixibacter strains distinguished by the presence of nitrate reductase genes were adept at nitrate-dependent anaerobic corrosion of metallic iron and carbon steel.</title>
        <authorList>
            <person name="Iino T."/>
            <person name="Shono N."/>
            <person name="Ito K."/>
            <person name="Nakamura R."/>
            <person name="Sueoka K."/>
            <person name="Harayama S."/>
            <person name="Ohkuma M."/>
        </authorList>
    </citation>
    <scope>NUCLEOTIDE SEQUENCE [LARGE SCALE GENOMIC DNA]</scope>
    <source>
        <strain evidence="8 11">MIC1-1</strain>
    </source>
</reference>
<dbReference type="GO" id="GO:0042301">
    <property type="term" value="F:phosphate ion binding"/>
    <property type="evidence" value="ECO:0007669"/>
    <property type="project" value="InterPro"/>
</dbReference>
<evidence type="ECO:0000256" key="2">
    <source>
        <dbReference type="ARBA" id="ARBA00008725"/>
    </source>
</evidence>
<dbReference type="EMBL" id="PYGC01000003">
    <property type="protein sequence ID" value="PSK84019.1"/>
    <property type="molecule type" value="Genomic_DNA"/>
</dbReference>
<dbReference type="Proteomes" id="UP000240621">
    <property type="component" value="Unassembled WGS sequence"/>
</dbReference>
<keyword evidence="4 6" id="KW-0813">Transport</keyword>
<dbReference type="RefSeq" id="WP_106541831.1">
    <property type="nucleotide sequence ID" value="NZ_BLAU01000001.1"/>
</dbReference>
<dbReference type="CDD" id="cd13565">
    <property type="entry name" value="PBP2_PstS"/>
    <property type="match status" value="1"/>
</dbReference>
<comment type="caution">
    <text evidence="9">The sequence shown here is derived from an EMBL/GenBank/DDBJ whole genome shotgun (WGS) entry which is preliminary data.</text>
</comment>
<evidence type="ECO:0000256" key="3">
    <source>
        <dbReference type="ARBA" id="ARBA00011529"/>
    </source>
</evidence>
<dbReference type="PANTHER" id="PTHR42996:SF1">
    <property type="entry name" value="PHOSPHATE-BINDING PROTEIN PSTS"/>
    <property type="match status" value="1"/>
</dbReference>
<evidence type="ECO:0000313" key="9">
    <source>
        <dbReference type="EMBL" id="PSK84019.1"/>
    </source>
</evidence>
<dbReference type="EMBL" id="BLAU01000001">
    <property type="protein sequence ID" value="GET23561.1"/>
    <property type="molecule type" value="Genomic_DNA"/>
</dbReference>
<dbReference type="AlphaFoldDB" id="A0A2P8CGG6"/>
<dbReference type="Gene3D" id="3.40.190.10">
    <property type="entry name" value="Periplasmic binding protein-like II"/>
    <property type="match status" value="2"/>
</dbReference>
<sequence length="357" mass="37864">MKKILILLAVVTAFTACKSGSKKKGTDEKSAKTEISLSAAGSTFAGPFYKTAFKKYFDLTGVQTSYGLTGSGAGIRSLKDRVVDFCGSDAFLSDTEAAQMPAPVVHVATCSGAVDIAFNVPGIDSIKLDQEVLADIFLGKITNWNDAKLKAINPGVKFPDLAISVVHRSDGSGTTFIFSDYMSKISKEWKDQIGVGKSLNWPVGMGAKGNPGVAGIISSTVGSIGYIGSDYAFAQKISFALLKNAAGNYIAPTIAAVSAAGKGDMPADTRIMETNSTAPDAYPISGFTWIILYKEQAYNGRSLEQAQATVKLIDWMLDPAAQGIAKELKYAPLPDKVVQIDKAILRTVTYNGKPILK</sequence>
<keyword evidence="11" id="KW-1185">Reference proteome</keyword>
<evidence type="ECO:0000256" key="1">
    <source>
        <dbReference type="ARBA" id="ARBA00002841"/>
    </source>
</evidence>
<comment type="subunit">
    <text evidence="3">The complex is composed of two ATP-binding proteins (PstB), two transmembrane proteins (PstC and PstA) and a solute-binding protein (PstS).</text>
</comment>
<dbReference type="InterPro" id="IPR050962">
    <property type="entry name" value="Phosphate-bind_PstS"/>
</dbReference>
<dbReference type="PROSITE" id="PS51257">
    <property type="entry name" value="PROKAR_LIPOPROTEIN"/>
    <property type="match status" value="1"/>
</dbReference>
<evidence type="ECO:0000256" key="4">
    <source>
        <dbReference type="ARBA" id="ARBA00022448"/>
    </source>
</evidence>
<name>A0A2P8CGG6_9BACT</name>
<dbReference type="InterPro" id="IPR005673">
    <property type="entry name" value="ABC_phos-bd_PstS"/>
</dbReference>
<dbReference type="Pfam" id="PF12849">
    <property type="entry name" value="PBP_like_2"/>
    <property type="match status" value="1"/>
</dbReference>
<feature type="domain" description="PBP" evidence="7">
    <location>
        <begin position="30"/>
        <end position="318"/>
    </location>
</feature>
<dbReference type="PIRSF" id="PIRSF002756">
    <property type="entry name" value="PstS"/>
    <property type="match status" value="1"/>
</dbReference>
<comment type="similarity">
    <text evidence="2 6">Belongs to the PstS family.</text>
</comment>
<gene>
    <name evidence="9" type="ORF">CLV93_103445</name>
    <name evidence="8" type="ORF">JCM18694_38070</name>
</gene>
<dbReference type="SUPFAM" id="SSF53850">
    <property type="entry name" value="Periplasmic binding protein-like II"/>
    <property type="match status" value="1"/>
</dbReference>
<evidence type="ECO:0000313" key="11">
    <source>
        <dbReference type="Proteomes" id="UP000396862"/>
    </source>
</evidence>
<evidence type="ECO:0000256" key="5">
    <source>
        <dbReference type="ARBA" id="ARBA00022592"/>
    </source>
</evidence>
<evidence type="ECO:0000256" key="6">
    <source>
        <dbReference type="PIRNR" id="PIRNR002756"/>
    </source>
</evidence>
<comment type="function">
    <text evidence="1">Part of the ABC transporter complex PstSACB involved in phosphate import.</text>
</comment>
<dbReference type="GO" id="GO:0035435">
    <property type="term" value="P:phosphate ion transmembrane transport"/>
    <property type="evidence" value="ECO:0007669"/>
    <property type="project" value="InterPro"/>
</dbReference>